<evidence type="ECO:0000256" key="7">
    <source>
        <dbReference type="SAM" id="MobiDB-lite"/>
    </source>
</evidence>
<dbReference type="GO" id="GO:0016020">
    <property type="term" value="C:membrane"/>
    <property type="evidence" value="ECO:0007669"/>
    <property type="project" value="UniProtKB-SubCell"/>
</dbReference>
<keyword evidence="4" id="KW-0378">Hydrolase</keyword>
<dbReference type="InterPro" id="IPR035952">
    <property type="entry name" value="Rhomboid-like_sf"/>
</dbReference>
<evidence type="ECO:0000256" key="3">
    <source>
        <dbReference type="ARBA" id="ARBA00022692"/>
    </source>
</evidence>
<dbReference type="AlphaFoldDB" id="A0A7V4XUE9"/>
<evidence type="ECO:0000313" key="10">
    <source>
        <dbReference type="EMBL" id="HGY95409.1"/>
    </source>
</evidence>
<name>A0A7V4XUE9_9BACT</name>
<feature type="transmembrane region" description="Helical" evidence="8">
    <location>
        <begin position="212"/>
        <end position="232"/>
    </location>
</feature>
<dbReference type="PANTHER" id="PTHR43731">
    <property type="entry name" value="RHOMBOID PROTEASE"/>
    <property type="match status" value="1"/>
</dbReference>
<feature type="transmembrane region" description="Helical" evidence="8">
    <location>
        <begin position="52"/>
        <end position="72"/>
    </location>
</feature>
<evidence type="ECO:0000256" key="2">
    <source>
        <dbReference type="ARBA" id="ARBA00009045"/>
    </source>
</evidence>
<evidence type="ECO:0000256" key="1">
    <source>
        <dbReference type="ARBA" id="ARBA00004141"/>
    </source>
</evidence>
<protein>
    <submittedName>
        <fullName evidence="10">Rhomboid family intramembrane serine protease</fullName>
    </submittedName>
</protein>
<evidence type="ECO:0000256" key="5">
    <source>
        <dbReference type="ARBA" id="ARBA00022989"/>
    </source>
</evidence>
<dbReference type="SUPFAM" id="SSF144091">
    <property type="entry name" value="Rhomboid-like"/>
    <property type="match status" value="1"/>
</dbReference>
<evidence type="ECO:0000256" key="8">
    <source>
        <dbReference type="SAM" id="Phobius"/>
    </source>
</evidence>
<dbReference type="InterPro" id="IPR050925">
    <property type="entry name" value="Rhomboid_protease_S54"/>
</dbReference>
<proteinExistence type="inferred from homology"/>
<accession>A0A7V4XUE9</accession>
<dbReference type="InterPro" id="IPR022764">
    <property type="entry name" value="Peptidase_S54_rhomboid_dom"/>
</dbReference>
<feature type="domain" description="Peptidase S54 rhomboid" evidence="9">
    <location>
        <begin position="102"/>
        <end position="254"/>
    </location>
</feature>
<keyword evidence="6 8" id="KW-0472">Membrane</keyword>
<sequence length="300" mass="32931">MRRETGQTYRNGMDQSPEILPPGQYLPQAEPDYYAAPHPEPTYTRPPQRSHWAMAPATYTLVGINCLVYLWMCLRGFSPWAPTTLQLYYSGANIGPLVLAHHQWWRLITAMFVHGGIIHLGVNMWCLWNLGLLAEPLMGPVGVFAAYLLTGYAGDVLSVARHPGVGGGPQGVVSVGASGAIFGLAGVLIILLKSPLLPIPKADLSKLRRSVIWFAVLNLVLDAGIDFSHFFIQVDNMAHIGGFLSGMALGLPMVPRIGSRPEIFRTRRKLAIIGVTFLLLLLTFGVYSFWMGHGSAPRMR</sequence>
<feature type="transmembrane region" description="Helical" evidence="8">
    <location>
        <begin position="238"/>
        <end position="258"/>
    </location>
</feature>
<feature type="transmembrane region" description="Helical" evidence="8">
    <location>
        <begin position="104"/>
        <end position="128"/>
    </location>
</feature>
<evidence type="ECO:0000256" key="4">
    <source>
        <dbReference type="ARBA" id="ARBA00022801"/>
    </source>
</evidence>
<feature type="compositionally biased region" description="Polar residues" evidence="7">
    <location>
        <begin position="1"/>
        <end position="14"/>
    </location>
</feature>
<feature type="transmembrane region" description="Helical" evidence="8">
    <location>
        <begin position="270"/>
        <end position="290"/>
    </location>
</feature>
<evidence type="ECO:0000259" key="9">
    <source>
        <dbReference type="Pfam" id="PF01694"/>
    </source>
</evidence>
<dbReference type="GO" id="GO:0006508">
    <property type="term" value="P:proteolysis"/>
    <property type="evidence" value="ECO:0007669"/>
    <property type="project" value="UniProtKB-KW"/>
</dbReference>
<keyword evidence="10" id="KW-0645">Protease</keyword>
<dbReference type="GO" id="GO:0004252">
    <property type="term" value="F:serine-type endopeptidase activity"/>
    <property type="evidence" value="ECO:0007669"/>
    <property type="project" value="InterPro"/>
</dbReference>
<comment type="subcellular location">
    <subcellularLocation>
        <location evidence="1">Membrane</location>
        <topology evidence="1">Multi-pass membrane protein</topology>
    </subcellularLocation>
</comment>
<dbReference type="Pfam" id="PF01694">
    <property type="entry name" value="Rhomboid"/>
    <property type="match status" value="1"/>
</dbReference>
<dbReference type="Gene3D" id="1.20.1540.10">
    <property type="entry name" value="Rhomboid-like"/>
    <property type="match status" value="1"/>
</dbReference>
<feature type="transmembrane region" description="Helical" evidence="8">
    <location>
        <begin position="172"/>
        <end position="192"/>
    </location>
</feature>
<comment type="caution">
    <text evidence="10">The sequence shown here is derived from an EMBL/GenBank/DDBJ whole genome shotgun (WGS) entry which is preliminary data.</text>
</comment>
<keyword evidence="3 8" id="KW-0812">Transmembrane</keyword>
<comment type="similarity">
    <text evidence="2">Belongs to the peptidase S54 family.</text>
</comment>
<organism evidence="10">
    <name type="scientific">Acidobacterium capsulatum</name>
    <dbReference type="NCBI Taxonomy" id="33075"/>
    <lineage>
        <taxon>Bacteria</taxon>
        <taxon>Pseudomonadati</taxon>
        <taxon>Acidobacteriota</taxon>
        <taxon>Terriglobia</taxon>
        <taxon>Terriglobales</taxon>
        <taxon>Acidobacteriaceae</taxon>
        <taxon>Acidobacterium</taxon>
    </lineage>
</organism>
<dbReference type="EMBL" id="DTKL01000074">
    <property type="protein sequence ID" value="HGY95409.1"/>
    <property type="molecule type" value="Genomic_DNA"/>
</dbReference>
<feature type="region of interest" description="Disordered" evidence="7">
    <location>
        <begin position="1"/>
        <end position="21"/>
    </location>
</feature>
<dbReference type="PANTHER" id="PTHR43731:SF14">
    <property type="entry name" value="PRESENILIN-ASSOCIATED RHOMBOID-LIKE PROTEIN, MITOCHONDRIAL"/>
    <property type="match status" value="1"/>
</dbReference>
<evidence type="ECO:0000256" key="6">
    <source>
        <dbReference type="ARBA" id="ARBA00023136"/>
    </source>
</evidence>
<keyword evidence="5 8" id="KW-1133">Transmembrane helix</keyword>
<gene>
    <name evidence="10" type="ORF">ENW50_12110</name>
</gene>
<reference evidence="10" key="1">
    <citation type="journal article" date="2020" name="mSystems">
        <title>Genome- and Community-Level Interaction Insights into Carbon Utilization and Element Cycling Functions of Hydrothermarchaeota in Hydrothermal Sediment.</title>
        <authorList>
            <person name="Zhou Z."/>
            <person name="Liu Y."/>
            <person name="Xu W."/>
            <person name="Pan J."/>
            <person name="Luo Z.H."/>
            <person name="Li M."/>
        </authorList>
    </citation>
    <scope>NUCLEOTIDE SEQUENCE [LARGE SCALE GENOMIC DNA]</scope>
    <source>
        <strain evidence="10">SpSt-855</strain>
    </source>
</reference>